<name>A0A822Z0W0_NELNU</name>
<protein>
    <submittedName>
        <fullName evidence="1">Uncharacterized protein</fullName>
    </submittedName>
</protein>
<gene>
    <name evidence="1" type="ORF">HUJ06_007770</name>
</gene>
<comment type="caution">
    <text evidence="1">The sequence shown here is derived from an EMBL/GenBank/DDBJ whole genome shotgun (WGS) entry which is preliminary data.</text>
</comment>
<sequence length="65" mass="7728">MGVDPNDAWTRFVIREADSHRAETEVEVKDDMLVGDNLTQRLQRNELTRWSSFKDQLGLEMFKDW</sequence>
<evidence type="ECO:0000313" key="2">
    <source>
        <dbReference type="Proteomes" id="UP000607653"/>
    </source>
</evidence>
<reference evidence="1 2" key="1">
    <citation type="journal article" date="2020" name="Mol. Biol. Evol.">
        <title>Distinct Expression and Methylation Patterns for Genes with Different Fates following a Single Whole-Genome Duplication in Flowering Plants.</title>
        <authorList>
            <person name="Shi T."/>
            <person name="Rahmani R.S."/>
            <person name="Gugger P.F."/>
            <person name="Wang M."/>
            <person name="Li H."/>
            <person name="Zhang Y."/>
            <person name="Li Z."/>
            <person name="Wang Q."/>
            <person name="Van de Peer Y."/>
            <person name="Marchal K."/>
            <person name="Chen J."/>
        </authorList>
    </citation>
    <scope>NUCLEOTIDE SEQUENCE [LARGE SCALE GENOMIC DNA]</scope>
    <source>
        <tissue evidence="1">Leaf</tissue>
    </source>
</reference>
<evidence type="ECO:0000313" key="1">
    <source>
        <dbReference type="EMBL" id="DAD37129.1"/>
    </source>
</evidence>
<keyword evidence="2" id="KW-1185">Reference proteome</keyword>
<proteinExistence type="predicted"/>
<dbReference type="Proteomes" id="UP000607653">
    <property type="component" value="Unassembled WGS sequence"/>
</dbReference>
<dbReference type="AlphaFoldDB" id="A0A822Z0W0"/>
<accession>A0A822Z0W0</accession>
<organism evidence="1 2">
    <name type="scientific">Nelumbo nucifera</name>
    <name type="common">Sacred lotus</name>
    <dbReference type="NCBI Taxonomy" id="4432"/>
    <lineage>
        <taxon>Eukaryota</taxon>
        <taxon>Viridiplantae</taxon>
        <taxon>Streptophyta</taxon>
        <taxon>Embryophyta</taxon>
        <taxon>Tracheophyta</taxon>
        <taxon>Spermatophyta</taxon>
        <taxon>Magnoliopsida</taxon>
        <taxon>Proteales</taxon>
        <taxon>Nelumbonaceae</taxon>
        <taxon>Nelumbo</taxon>
    </lineage>
</organism>
<dbReference type="EMBL" id="DUZY01000004">
    <property type="protein sequence ID" value="DAD37129.1"/>
    <property type="molecule type" value="Genomic_DNA"/>
</dbReference>